<accession>A0A6A6BM58</accession>
<dbReference type="RefSeq" id="XP_033400470.1">
    <property type="nucleotide sequence ID" value="XM_033540054.1"/>
</dbReference>
<protein>
    <submittedName>
        <fullName evidence="2">Uncharacterized protein</fullName>
    </submittedName>
</protein>
<organism evidence="2 3">
    <name type="scientific">Aplosporella prunicola CBS 121167</name>
    <dbReference type="NCBI Taxonomy" id="1176127"/>
    <lineage>
        <taxon>Eukaryota</taxon>
        <taxon>Fungi</taxon>
        <taxon>Dikarya</taxon>
        <taxon>Ascomycota</taxon>
        <taxon>Pezizomycotina</taxon>
        <taxon>Dothideomycetes</taxon>
        <taxon>Dothideomycetes incertae sedis</taxon>
        <taxon>Botryosphaeriales</taxon>
        <taxon>Aplosporellaceae</taxon>
        <taxon>Aplosporella</taxon>
    </lineage>
</organism>
<keyword evidence="3" id="KW-1185">Reference proteome</keyword>
<evidence type="ECO:0000313" key="3">
    <source>
        <dbReference type="Proteomes" id="UP000799438"/>
    </source>
</evidence>
<sequence>MGHCRAQRFEMDAINQAVYNTQKASYEENWDRYDCWRQNKPDAKVTVSVKDEEEYSGCCCDDDKSSATSTKKTEAAPATTASLVPPRPALSRSDSANSVCSTASRASLWTPRSASPCSRCQCGGSSSHL</sequence>
<dbReference type="Proteomes" id="UP000799438">
    <property type="component" value="Unassembled WGS sequence"/>
</dbReference>
<reference evidence="2" key="1">
    <citation type="journal article" date="2020" name="Stud. Mycol.">
        <title>101 Dothideomycetes genomes: a test case for predicting lifestyles and emergence of pathogens.</title>
        <authorList>
            <person name="Haridas S."/>
            <person name="Albert R."/>
            <person name="Binder M."/>
            <person name="Bloem J."/>
            <person name="Labutti K."/>
            <person name="Salamov A."/>
            <person name="Andreopoulos B."/>
            <person name="Baker S."/>
            <person name="Barry K."/>
            <person name="Bills G."/>
            <person name="Bluhm B."/>
            <person name="Cannon C."/>
            <person name="Castanera R."/>
            <person name="Culley D."/>
            <person name="Daum C."/>
            <person name="Ezra D."/>
            <person name="Gonzalez J."/>
            <person name="Henrissat B."/>
            <person name="Kuo A."/>
            <person name="Liang C."/>
            <person name="Lipzen A."/>
            <person name="Lutzoni F."/>
            <person name="Magnuson J."/>
            <person name="Mondo S."/>
            <person name="Nolan M."/>
            <person name="Ohm R."/>
            <person name="Pangilinan J."/>
            <person name="Park H.-J."/>
            <person name="Ramirez L."/>
            <person name="Alfaro M."/>
            <person name="Sun H."/>
            <person name="Tritt A."/>
            <person name="Yoshinaga Y."/>
            <person name="Zwiers L.-H."/>
            <person name="Turgeon B."/>
            <person name="Goodwin S."/>
            <person name="Spatafora J."/>
            <person name="Crous P."/>
            <person name="Grigoriev I."/>
        </authorList>
    </citation>
    <scope>NUCLEOTIDE SEQUENCE</scope>
    <source>
        <strain evidence="2">CBS 121167</strain>
    </source>
</reference>
<evidence type="ECO:0000313" key="2">
    <source>
        <dbReference type="EMBL" id="KAF2144758.1"/>
    </source>
</evidence>
<proteinExistence type="predicted"/>
<dbReference type="GeneID" id="54297550"/>
<feature type="region of interest" description="Disordered" evidence="1">
    <location>
        <begin position="61"/>
        <end position="129"/>
    </location>
</feature>
<feature type="compositionally biased region" description="Low complexity" evidence="1">
    <location>
        <begin position="66"/>
        <end position="82"/>
    </location>
</feature>
<feature type="compositionally biased region" description="Polar residues" evidence="1">
    <location>
        <begin position="92"/>
        <end position="129"/>
    </location>
</feature>
<dbReference type="EMBL" id="ML995479">
    <property type="protein sequence ID" value="KAF2144758.1"/>
    <property type="molecule type" value="Genomic_DNA"/>
</dbReference>
<dbReference type="AlphaFoldDB" id="A0A6A6BM58"/>
<name>A0A6A6BM58_9PEZI</name>
<evidence type="ECO:0000256" key="1">
    <source>
        <dbReference type="SAM" id="MobiDB-lite"/>
    </source>
</evidence>
<gene>
    <name evidence="2" type="ORF">K452DRAFT_285088</name>
</gene>